<keyword evidence="4" id="KW-1185">Reference proteome</keyword>
<reference evidence="3 4" key="1">
    <citation type="submission" date="2023-11" db="EMBL/GenBank/DDBJ databases">
        <title>A Novel Polar Bacteriovorax (B. antarcticus) Isolated from the Biocrust in Antarctica.</title>
        <authorList>
            <person name="Mun W."/>
            <person name="Choi S.Y."/>
            <person name="Mitchell R.J."/>
        </authorList>
    </citation>
    <scope>NUCLEOTIDE SEQUENCE [LARGE SCALE GENOMIC DNA]</scope>
    <source>
        <strain evidence="3 4">PP10</strain>
    </source>
</reference>
<sequence>MNGAKKIGPVFDDQINAKIQRKFDLVFTEKTSPNTTFSNENGGDDFNESINFDIDEMVMERNDGSNKNDKSTPEIGLDFSMDDEAPVIPEKAGQLDLSSSDDDLGFSLDFDNEDAALDIPVKTAVTKSSSISNDMDGGFTLDDSDIGDVDFNADATQKTIVVNMAQLKQSNLNDFKLDKTSTNASVDMMSSEEVKANIESTIKDIIRPNLEGTTEIEVSKTHSGLSDIEDSELDFSNTPSRGFVLSEIDDGAFALDSTDSRNKTLATIEDDKNDGFDLDSPSVSSSISNPDSTGDFDINSLTMGTPQEVEEDAATRIADFSFTEAPVPAPKAEPVQYREPPKVHEAEISTPTPMPTSAGMGGTSLNAEDSMRFQATIRALREEREEMLLQIKNLKSDSKELEQDNLTLKANLDEAKIEITILRKRQMVELEDLKYRLALSEEKKAMSVELAKQADMRREKLEQKVRIDFNQVKQREKELESKLELLSMDVDSQVQSRDQKILELRRKIDALEFNMENASIKEQKSLDDKRKLEDRLNKIMKTLRHSIKNLEDDIDQVEDENDHQKDKN</sequence>
<protein>
    <submittedName>
        <fullName evidence="3">Uncharacterized protein</fullName>
    </submittedName>
</protein>
<evidence type="ECO:0000313" key="3">
    <source>
        <dbReference type="EMBL" id="MEA9356337.1"/>
    </source>
</evidence>
<dbReference type="Proteomes" id="UP001302274">
    <property type="component" value="Unassembled WGS sequence"/>
</dbReference>
<accession>A0ABU5VTT5</accession>
<gene>
    <name evidence="3" type="ORF">SHI21_08995</name>
</gene>
<dbReference type="RefSeq" id="WP_323576028.1">
    <property type="nucleotide sequence ID" value="NZ_JAYGJQ010000001.1"/>
</dbReference>
<evidence type="ECO:0000256" key="2">
    <source>
        <dbReference type="SAM" id="MobiDB-lite"/>
    </source>
</evidence>
<feature type="coiled-coil region" evidence="1">
    <location>
        <begin position="377"/>
        <end position="425"/>
    </location>
</feature>
<evidence type="ECO:0000256" key="1">
    <source>
        <dbReference type="SAM" id="Coils"/>
    </source>
</evidence>
<organism evidence="3 4">
    <name type="scientific">Bacteriovorax antarcticus</name>
    <dbReference type="NCBI Taxonomy" id="3088717"/>
    <lineage>
        <taxon>Bacteria</taxon>
        <taxon>Pseudomonadati</taxon>
        <taxon>Bdellovibrionota</taxon>
        <taxon>Bacteriovoracia</taxon>
        <taxon>Bacteriovoracales</taxon>
        <taxon>Bacteriovoracaceae</taxon>
        <taxon>Bacteriovorax</taxon>
    </lineage>
</organism>
<feature type="region of interest" description="Disordered" evidence="2">
    <location>
        <begin position="271"/>
        <end position="295"/>
    </location>
</feature>
<feature type="compositionally biased region" description="Low complexity" evidence="2">
    <location>
        <begin position="279"/>
        <end position="292"/>
    </location>
</feature>
<name>A0ABU5VTT5_9BACT</name>
<keyword evidence="1" id="KW-0175">Coiled coil</keyword>
<feature type="coiled-coil region" evidence="1">
    <location>
        <begin position="469"/>
        <end position="567"/>
    </location>
</feature>
<proteinExistence type="predicted"/>
<evidence type="ECO:0000313" key="4">
    <source>
        <dbReference type="Proteomes" id="UP001302274"/>
    </source>
</evidence>
<dbReference type="EMBL" id="JAYGJQ010000001">
    <property type="protein sequence ID" value="MEA9356337.1"/>
    <property type="molecule type" value="Genomic_DNA"/>
</dbReference>
<comment type="caution">
    <text evidence="3">The sequence shown here is derived from an EMBL/GenBank/DDBJ whole genome shotgun (WGS) entry which is preliminary data.</text>
</comment>